<dbReference type="Gene3D" id="1.20.1740.10">
    <property type="entry name" value="Amino acid/polyamine transporter I"/>
    <property type="match status" value="1"/>
</dbReference>
<proteinExistence type="predicted"/>
<evidence type="ECO:0000256" key="1">
    <source>
        <dbReference type="ARBA" id="ARBA00004141"/>
    </source>
</evidence>
<keyword evidence="4 6" id="KW-1133">Transmembrane helix</keyword>
<feature type="transmembrane region" description="Helical" evidence="6">
    <location>
        <begin position="96"/>
        <end position="118"/>
    </location>
</feature>
<sequence length="539" mass="59871">MADEIKNASGGDSPRPGEIEAGETKAIFMSKDEQHLAKLGYKQEFFRHLGLFENWAATFTSMNFISGIPVLFGWIMYTGGPKSAFGNWTMVGGFSFIVSLVMAEIAAAFPTAGGIYFWAYRLGGEKWGPFLSWMTAWWNWVGWVCVVPGVQQGSTNFLLSALEIKYPESEVLTKGWFAWLLTAIGMFFAMLPNIISQRVLKIYFRFAVMIYFTLFILYWIWFPVKASGHFQSRSGVFDNFYNGINMGDKKQASDPYCWVIGVLFGAWVFFGYDASAHLAEETHDASEVVAKGMWMATLSSWVLSVPTLIIVLFCMQDFDGIISAAYSNNWAEYLVQLIGENGAVAILAILWVDSTCATASCFMSAQRVTFAISRDGVLPFSKYFRRLNKNKIPVHAAFLVCGLSIAITCAVIGSAVAFTAITATAAIATNFSYLIPITARYTVGRHKFQPAAWNLGKLTYPLGLIAGLYIMFLFTVLLLPQLYPVTAETLNYAPICIGIVTIISLVGWILPFGLGGMYWFKGPRRTIEDLDSGRVVEDL</sequence>
<feature type="transmembrane region" description="Helical" evidence="6">
    <location>
        <begin position="255"/>
        <end position="272"/>
    </location>
</feature>
<comment type="subcellular location">
    <subcellularLocation>
        <location evidence="1">Membrane</location>
        <topology evidence="1">Multi-pass membrane protein</topology>
    </subcellularLocation>
</comment>
<feature type="transmembrane region" description="Helical" evidence="6">
    <location>
        <begin position="55"/>
        <end position="76"/>
    </location>
</feature>
<reference evidence="7" key="1">
    <citation type="submission" date="2022-07" db="EMBL/GenBank/DDBJ databases">
        <title>Fungi with potential for degradation of polypropylene.</title>
        <authorList>
            <person name="Gostincar C."/>
        </authorList>
    </citation>
    <scope>NUCLEOTIDE SEQUENCE</scope>
    <source>
        <strain evidence="7">EXF-13308</strain>
    </source>
</reference>
<evidence type="ECO:0000313" key="7">
    <source>
        <dbReference type="EMBL" id="KAJ9149368.1"/>
    </source>
</evidence>
<dbReference type="PIRSF" id="PIRSF006060">
    <property type="entry name" value="AA_transporter"/>
    <property type="match status" value="1"/>
</dbReference>
<feature type="transmembrane region" description="Helical" evidence="6">
    <location>
        <begin position="293"/>
        <end position="313"/>
    </location>
</feature>
<dbReference type="PANTHER" id="PTHR45649">
    <property type="entry name" value="AMINO-ACID PERMEASE BAT1"/>
    <property type="match status" value="1"/>
</dbReference>
<feature type="transmembrane region" description="Helical" evidence="6">
    <location>
        <begin position="458"/>
        <end position="480"/>
    </location>
</feature>
<comment type="caution">
    <text evidence="7">The sequence shown here is derived from an EMBL/GenBank/DDBJ whole genome shotgun (WGS) entry which is preliminary data.</text>
</comment>
<evidence type="ECO:0000256" key="4">
    <source>
        <dbReference type="ARBA" id="ARBA00022989"/>
    </source>
</evidence>
<dbReference type="GO" id="GO:0022857">
    <property type="term" value="F:transmembrane transporter activity"/>
    <property type="evidence" value="ECO:0007669"/>
    <property type="project" value="InterPro"/>
</dbReference>
<feature type="transmembrane region" description="Helical" evidence="6">
    <location>
        <begin position="176"/>
        <end position="195"/>
    </location>
</feature>
<accession>A0AA38RVU1</accession>
<evidence type="ECO:0000256" key="2">
    <source>
        <dbReference type="ARBA" id="ARBA00022448"/>
    </source>
</evidence>
<feature type="transmembrane region" description="Helical" evidence="6">
    <location>
        <begin position="492"/>
        <end position="520"/>
    </location>
</feature>
<keyword evidence="2" id="KW-0813">Transport</keyword>
<dbReference type="Proteomes" id="UP001174694">
    <property type="component" value="Unassembled WGS sequence"/>
</dbReference>
<keyword evidence="8" id="KW-1185">Reference proteome</keyword>
<dbReference type="AlphaFoldDB" id="A0AA38RVU1"/>
<dbReference type="EMBL" id="JANBVO010000010">
    <property type="protein sequence ID" value="KAJ9149368.1"/>
    <property type="molecule type" value="Genomic_DNA"/>
</dbReference>
<feature type="transmembrane region" description="Helical" evidence="6">
    <location>
        <begin position="419"/>
        <end position="437"/>
    </location>
</feature>
<gene>
    <name evidence="7" type="ORF">NKR23_g4346</name>
</gene>
<dbReference type="InterPro" id="IPR002293">
    <property type="entry name" value="AA/rel_permease1"/>
</dbReference>
<evidence type="ECO:0000313" key="8">
    <source>
        <dbReference type="Proteomes" id="UP001174694"/>
    </source>
</evidence>
<keyword evidence="5 6" id="KW-0472">Membrane</keyword>
<evidence type="ECO:0000256" key="3">
    <source>
        <dbReference type="ARBA" id="ARBA00022692"/>
    </source>
</evidence>
<feature type="transmembrane region" description="Helical" evidence="6">
    <location>
        <begin position="202"/>
        <end position="221"/>
    </location>
</feature>
<evidence type="ECO:0000256" key="6">
    <source>
        <dbReference type="SAM" id="Phobius"/>
    </source>
</evidence>
<protein>
    <submittedName>
        <fullName evidence="7">Amino acid or gaba permease</fullName>
    </submittedName>
</protein>
<dbReference type="GO" id="GO:0016020">
    <property type="term" value="C:membrane"/>
    <property type="evidence" value="ECO:0007669"/>
    <property type="project" value="UniProtKB-SubCell"/>
</dbReference>
<name>A0AA38RVU1_9PEZI</name>
<organism evidence="7 8">
    <name type="scientific">Pleurostoma richardsiae</name>
    <dbReference type="NCBI Taxonomy" id="41990"/>
    <lineage>
        <taxon>Eukaryota</taxon>
        <taxon>Fungi</taxon>
        <taxon>Dikarya</taxon>
        <taxon>Ascomycota</taxon>
        <taxon>Pezizomycotina</taxon>
        <taxon>Sordariomycetes</taxon>
        <taxon>Sordariomycetidae</taxon>
        <taxon>Calosphaeriales</taxon>
        <taxon>Pleurostomataceae</taxon>
        <taxon>Pleurostoma</taxon>
    </lineage>
</organism>
<keyword evidence="3 6" id="KW-0812">Transmembrane</keyword>
<dbReference type="Pfam" id="PF13520">
    <property type="entry name" value="AA_permease_2"/>
    <property type="match status" value="1"/>
</dbReference>
<dbReference type="PANTHER" id="PTHR45649:SF13">
    <property type="entry name" value="THIAMINE TRANSPORTER THI9"/>
    <property type="match status" value="1"/>
</dbReference>
<feature type="transmembrane region" description="Helical" evidence="6">
    <location>
        <begin position="392"/>
        <end position="413"/>
    </location>
</feature>
<evidence type="ECO:0000256" key="5">
    <source>
        <dbReference type="ARBA" id="ARBA00023136"/>
    </source>
</evidence>